<keyword evidence="1" id="KW-1133">Transmembrane helix</keyword>
<evidence type="ECO:0000313" key="3">
    <source>
        <dbReference type="Proteomes" id="UP000469452"/>
    </source>
</evidence>
<accession>A0A6A4ZU17</accession>
<keyword evidence="1" id="KW-0472">Membrane</keyword>
<keyword evidence="1" id="KW-0812">Transmembrane</keyword>
<name>A0A6A4ZU17_APHAT</name>
<dbReference type="VEuPathDB" id="FungiDB:H257_07130"/>
<dbReference type="Proteomes" id="UP000469452">
    <property type="component" value="Unassembled WGS sequence"/>
</dbReference>
<dbReference type="AlphaFoldDB" id="A0A6A4ZU17"/>
<comment type="caution">
    <text evidence="2">The sequence shown here is derived from an EMBL/GenBank/DDBJ whole genome shotgun (WGS) entry which is preliminary data.</text>
</comment>
<feature type="non-terminal residue" evidence="2">
    <location>
        <position position="69"/>
    </location>
</feature>
<reference evidence="2 3" key="1">
    <citation type="submission" date="2019-06" db="EMBL/GenBank/DDBJ databases">
        <title>Genomics analysis of Aphanomyces spp. identifies a new class of oomycete effector associated with host adaptation.</title>
        <authorList>
            <person name="Gaulin E."/>
        </authorList>
    </citation>
    <scope>NUCLEOTIDE SEQUENCE [LARGE SCALE GENOMIC DNA]</scope>
    <source>
        <strain evidence="2 3">E</strain>
    </source>
</reference>
<sequence>MTDLVATALGYPTVVIGVFGLVSVVGGVLVYLFTIKPALSPLNVIPGPKSTHWLFGSLKEIIDTKWFNR</sequence>
<evidence type="ECO:0000313" key="2">
    <source>
        <dbReference type="EMBL" id="KAF0712268.1"/>
    </source>
</evidence>
<proteinExistence type="predicted"/>
<organism evidence="2 3">
    <name type="scientific">Aphanomyces astaci</name>
    <name type="common">Crayfish plague agent</name>
    <dbReference type="NCBI Taxonomy" id="112090"/>
    <lineage>
        <taxon>Eukaryota</taxon>
        <taxon>Sar</taxon>
        <taxon>Stramenopiles</taxon>
        <taxon>Oomycota</taxon>
        <taxon>Saprolegniomycetes</taxon>
        <taxon>Saprolegniales</taxon>
        <taxon>Verrucalvaceae</taxon>
        <taxon>Aphanomyces</taxon>
    </lineage>
</organism>
<evidence type="ECO:0000256" key="1">
    <source>
        <dbReference type="SAM" id="Phobius"/>
    </source>
</evidence>
<gene>
    <name evidence="2" type="ORF">AaE_012071</name>
</gene>
<feature type="transmembrane region" description="Helical" evidence="1">
    <location>
        <begin position="12"/>
        <end position="33"/>
    </location>
</feature>
<protein>
    <submittedName>
        <fullName evidence="2">Uncharacterized protein</fullName>
    </submittedName>
</protein>
<dbReference type="EMBL" id="VJMI01017850">
    <property type="protein sequence ID" value="KAF0712268.1"/>
    <property type="molecule type" value="Genomic_DNA"/>
</dbReference>